<dbReference type="AlphaFoldDB" id="A0A1R1QM77"/>
<dbReference type="InterPro" id="IPR039480">
    <property type="entry name" value="C-C_Bond_Lyase-like"/>
</dbReference>
<dbReference type="Pfam" id="PF15617">
    <property type="entry name" value="C-C_Bond_Lyase"/>
    <property type="match status" value="1"/>
</dbReference>
<dbReference type="InterPro" id="IPR015813">
    <property type="entry name" value="Pyrv/PenolPyrv_kinase-like_dom"/>
</dbReference>
<dbReference type="GO" id="GO:0016829">
    <property type="term" value="F:lyase activity"/>
    <property type="evidence" value="ECO:0007669"/>
    <property type="project" value="UniProtKB-KW"/>
</dbReference>
<organism evidence="4 5">
    <name type="scientific">Bacillus swezeyi</name>
    <dbReference type="NCBI Taxonomy" id="1925020"/>
    <lineage>
        <taxon>Bacteria</taxon>
        <taxon>Bacillati</taxon>
        <taxon>Bacillota</taxon>
        <taxon>Bacilli</taxon>
        <taxon>Bacillales</taxon>
        <taxon>Bacillaceae</taxon>
        <taxon>Bacillus</taxon>
    </lineage>
</organism>
<dbReference type="PANTHER" id="PTHR32308:SF10">
    <property type="entry name" value="CITRATE LYASE SUBUNIT BETA"/>
    <property type="match status" value="1"/>
</dbReference>
<keyword evidence="4" id="KW-0456">Lyase</keyword>
<accession>A0A1R1QM77</accession>
<protein>
    <submittedName>
        <fullName evidence="4">Citrate lyase subunit beta</fullName>
    </submittedName>
</protein>
<comment type="cofactor">
    <cofactor evidence="1">
        <name>Mg(2+)</name>
        <dbReference type="ChEBI" id="CHEBI:18420"/>
    </cofactor>
</comment>
<dbReference type="EMBL" id="MTJL01000017">
    <property type="protein sequence ID" value="OMI05785.1"/>
    <property type="molecule type" value="Genomic_DNA"/>
</dbReference>
<dbReference type="SUPFAM" id="SSF51621">
    <property type="entry name" value="Phosphoenolpyruvate/pyruvate domain"/>
    <property type="match status" value="1"/>
</dbReference>
<dbReference type="Proteomes" id="UP000187367">
    <property type="component" value="Unassembled WGS sequence"/>
</dbReference>
<gene>
    <name evidence="4" type="ORF">BW143_10145</name>
</gene>
<proteinExistence type="predicted"/>
<dbReference type="InterPro" id="IPR040442">
    <property type="entry name" value="Pyrv_kinase-like_dom_sf"/>
</dbReference>
<dbReference type="OrthoDB" id="9786940at2"/>
<evidence type="ECO:0000313" key="4">
    <source>
        <dbReference type="EMBL" id="OMI05785.1"/>
    </source>
</evidence>
<accession>A0A1R1S3H8</accession>
<keyword evidence="2" id="KW-0479">Metal-binding</keyword>
<dbReference type="RefSeq" id="WP_076758122.1">
    <property type="nucleotide sequence ID" value="NZ_JARMMI010000004.1"/>
</dbReference>
<dbReference type="GO" id="GO:0000287">
    <property type="term" value="F:magnesium ion binding"/>
    <property type="evidence" value="ECO:0007669"/>
    <property type="project" value="TreeGrafter"/>
</dbReference>
<keyword evidence="5" id="KW-1185">Reference proteome</keyword>
<evidence type="ECO:0000256" key="2">
    <source>
        <dbReference type="ARBA" id="ARBA00022723"/>
    </source>
</evidence>
<evidence type="ECO:0000313" key="5">
    <source>
        <dbReference type="Proteomes" id="UP000187367"/>
    </source>
</evidence>
<comment type="caution">
    <text evidence="4">The sequence shown here is derived from an EMBL/GenBank/DDBJ whole genome shotgun (WGS) entry which is preliminary data.</text>
</comment>
<evidence type="ECO:0000256" key="3">
    <source>
        <dbReference type="ARBA" id="ARBA00022842"/>
    </source>
</evidence>
<dbReference type="Gene3D" id="3.20.20.60">
    <property type="entry name" value="Phosphoenolpyruvate-binding domains"/>
    <property type="match status" value="1"/>
</dbReference>
<keyword evidence="3" id="KW-0460">Magnesium</keyword>
<evidence type="ECO:0000256" key="1">
    <source>
        <dbReference type="ARBA" id="ARBA00001946"/>
    </source>
</evidence>
<reference evidence="4 5" key="1">
    <citation type="submission" date="2017-01" db="EMBL/GenBank/DDBJ databases">
        <title>Bacillus phylogenomics.</title>
        <authorList>
            <person name="Dunlap C."/>
        </authorList>
    </citation>
    <scope>NUCLEOTIDE SEQUENCE [LARGE SCALE GENOMIC DNA]</scope>
    <source>
        <strain evidence="4 5">NRRL B-41282</strain>
    </source>
</reference>
<dbReference type="PANTHER" id="PTHR32308">
    <property type="entry name" value="LYASE BETA SUBUNIT, PUTATIVE (AFU_ORTHOLOGUE AFUA_4G13030)-RELATED"/>
    <property type="match status" value="1"/>
</dbReference>
<dbReference type="GO" id="GO:0006107">
    <property type="term" value="P:oxaloacetate metabolic process"/>
    <property type="evidence" value="ECO:0007669"/>
    <property type="project" value="TreeGrafter"/>
</dbReference>
<name>A0A1R1QM77_9BACI</name>
<sequence>MQYFHFLSPSQKEHVFFKQPEPVTKDSPKHILEYALGATLYVPGNRKDIADMIIKQKYPELCSVVFCLEDSIGDCEVLQAENNLVSQADIIYQAQKLRTIDSDVLPLMFIRVREPEQMLELGNKLGRALHLFTGFVFPKFSTFNAEHYLDTLSKLSKESGITLYGMPIFETPDLLAMETRTKALQELKSTLVFYQDVILNIRIGATDLCGLYGLRRKPHTPIYSIMVIADFIKDMINYFGLQFVISGPVWEYFEDTAQTDALLTGQTSYWTKGRGGDLHCFNAYMDGLINETRLDLANGIHGKTVIHPTHLRAVQSLHVISIEEYLDALSIVESADGTRGVVKSSFSNKMNEIKPHLSWAKKILLKSEIFGVYHENRSYMDILAAQKPISNIGSYGS</sequence>